<feature type="compositionally biased region" description="Basic and acidic residues" evidence="1">
    <location>
        <begin position="115"/>
        <end position="143"/>
    </location>
</feature>
<proteinExistence type="predicted"/>
<evidence type="ECO:0000313" key="3">
    <source>
        <dbReference type="Proteomes" id="UP000186601"/>
    </source>
</evidence>
<sequence>MEFTLAKLLKAHADQCVRQAEGGSNDQAIDERDTPHNSTGELAQRDCKAQDSLGADAQVIELADKAMEEDGPEEPIGLHDTSDELQSDQVEVIPDVEDSPATPRDATPLRRLAVTKKEKQKEQRRVAARKAAETKRSRAKDLATDVQSDLAQEQPEALGRGGRVHKPSAKTINNDE</sequence>
<accession>A0A2R6NQC8</accession>
<dbReference type="EMBL" id="MLYV02000958">
    <property type="protein sequence ID" value="PSR74761.1"/>
    <property type="molecule type" value="Genomic_DNA"/>
</dbReference>
<evidence type="ECO:0000313" key="2">
    <source>
        <dbReference type="EMBL" id="PSR74761.1"/>
    </source>
</evidence>
<dbReference type="AlphaFoldDB" id="A0A2R6NQC8"/>
<evidence type="ECO:0000256" key="1">
    <source>
        <dbReference type="SAM" id="MobiDB-lite"/>
    </source>
</evidence>
<comment type="caution">
    <text evidence="2">The sequence shown here is derived from an EMBL/GenBank/DDBJ whole genome shotgun (WGS) entry which is preliminary data.</text>
</comment>
<gene>
    <name evidence="2" type="ORF">PHLCEN_2v9582</name>
</gene>
<reference evidence="2 3" key="1">
    <citation type="submission" date="2018-02" db="EMBL/GenBank/DDBJ databases">
        <title>Genome sequence of the basidiomycete white-rot fungus Phlebia centrifuga.</title>
        <authorList>
            <person name="Granchi Z."/>
            <person name="Peng M."/>
            <person name="de Vries R.P."/>
            <person name="Hilden K."/>
            <person name="Makela M.R."/>
            <person name="Grigoriev I."/>
            <person name="Riley R."/>
        </authorList>
    </citation>
    <scope>NUCLEOTIDE SEQUENCE [LARGE SCALE GENOMIC DNA]</scope>
    <source>
        <strain evidence="2 3">FBCC195</strain>
    </source>
</reference>
<feature type="region of interest" description="Disordered" evidence="1">
    <location>
        <begin position="19"/>
        <end position="45"/>
    </location>
</feature>
<dbReference type="Proteomes" id="UP000186601">
    <property type="component" value="Unassembled WGS sequence"/>
</dbReference>
<organism evidence="2 3">
    <name type="scientific">Hermanssonia centrifuga</name>
    <dbReference type="NCBI Taxonomy" id="98765"/>
    <lineage>
        <taxon>Eukaryota</taxon>
        <taxon>Fungi</taxon>
        <taxon>Dikarya</taxon>
        <taxon>Basidiomycota</taxon>
        <taxon>Agaricomycotina</taxon>
        <taxon>Agaricomycetes</taxon>
        <taxon>Polyporales</taxon>
        <taxon>Meruliaceae</taxon>
        <taxon>Hermanssonia</taxon>
    </lineage>
</organism>
<protein>
    <submittedName>
        <fullName evidence="2">Uncharacterized protein</fullName>
    </submittedName>
</protein>
<keyword evidence="3" id="KW-1185">Reference proteome</keyword>
<name>A0A2R6NQC8_9APHY</name>
<feature type="region of interest" description="Disordered" evidence="1">
    <location>
        <begin position="63"/>
        <end position="176"/>
    </location>
</feature>